<organism evidence="4 5">
    <name type="scientific">Dictyobacter vulcani</name>
    <dbReference type="NCBI Taxonomy" id="2607529"/>
    <lineage>
        <taxon>Bacteria</taxon>
        <taxon>Bacillati</taxon>
        <taxon>Chloroflexota</taxon>
        <taxon>Ktedonobacteria</taxon>
        <taxon>Ktedonobacterales</taxon>
        <taxon>Dictyobacteraceae</taxon>
        <taxon>Dictyobacter</taxon>
    </lineage>
</organism>
<dbReference type="Gene3D" id="3.40.640.10">
    <property type="entry name" value="Type I PLP-dependent aspartate aminotransferase-like (Major domain)"/>
    <property type="match status" value="1"/>
</dbReference>
<dbReference type="Gene3D" id="3.90.1150.10">
    <property type="entry name" value="Aspartate Aminotransferase, domain 1"/>
    <property type="match status" value="1"/>
</dbReference>
<dbReference type="Proteomes" id="UP000326912">
    <property type="component" value="Unassembled WGS sequence"/>
</dbReference>
<feature type="domain" description="Aminotransferase class V" evidence="3">
    <location>
        <begin position="6"/>
        <end position="159"/>
    </location>
</feature>
<evidence type="ECO:0000256" key="1">
    <source>
        <dbReference type="ARBA" id="ARBA00001933"/>
    </source>
</evidence>
<comment type="caution">
    <text evidence="4">The sequence shown here is derived from an EMBL/GenBank/DDBJ whole genome shotgun (WGS) entry which is preliminary data.</text>
</comment>
<evidence type="ECO:0000259" key="3">
    <source>
        <dbReference type="Pfam" id="PF00266"/>
    </source>
</evidence>
<dbReference type="EMBL" id="BKZW01000001">
    <property type="protein sequence ID" value="GER85935.1"/>
    <property type="molecule type" value="Genomic_DNA"/>
</dbReference>
<proteinExistence type="predicted"/>
<gene>
    <name evidence="4" type="ORF">KDW_00970</name>
</gene>
<dbReference type="AlphaFoldDB" id="A0A5J4KF78"/>
<dbReference type="InterPro" id="IPR015422">
    <property type="entry name" value="PyrdxlP-dep_Trfase_small"/>
</dbReference>
<reference evidence="4 5" key="1">
    <citation type="submission" date="2019-10" db="EMBL/GenBank/DDBJ databases">
        <title>Dictyobacter vulcani sp. nov., within the class Ktedonobacteria, isolated from soil of volcanic Mt. Zao.</title>
        <authorList>
            <person name="Zheng Y."/>
            <person name="Wang C.M."/>
            <person name="Sakai Y."/>
            <person name="Abe K."/>
            <person name="Yokota A."/>
            <person name="Yabe S."/>
        </authorList>
    </citation>
    <scope>NUCLEOTIDE SEQUENCE [LARGE SCALE GENOMIC DNA]</scope>
    <source>
        <strain evidence="4 5">W12</strain>
    </source>
</reference>
<keyword evidence="5" id="KW-1185">Reference proteome</keyword>
<evidence type="ECO:0000256" key="2">
    <source>
        <dbReference type="ARBA" id="ARBA00022898"/>
    </source>
</evidence>
<evidence type="ECO:0000313" key="5">
    <source>
        <dbReference type="Proteomes" id="UP000326912"/>
    </source>
</evidence>
<dbReference type="PANTHER" id="PTHR43586:SF8">
    <property type="entry name" value="CYSTEINE DESULFURASE 1, CHLOROPLASTIC"/>
    <property type="match status" value="1"/>
</dbReference>
<sequence>MALWSDGTGALYVRKGSLRYLQPTYVGYNSSKFGATHNWEIHDHAQRFEVGGRQTAAIAGQCAVLAWLETTIGYDWLFQRIAELNIYAYKRLKEIPGLTVLTPKAGQSGILTFTITGIDETEVVKRLLEQHIAIRSIPANHSLRVSTGFYNTRAEIDKLADTLCTIR</sequence>
<dbReference type="PANTHER" id="PTHR43586">
    <property type="entry name" value="CYSTEINE DESULFURASE"/>
    <property type="match status" value="1"/>
</dbReference>
<keyword evidence="2" id="KW-0663">Pyridoxal phosphate</keyword>
<name>A0A5J4KF78_9CHLR</name>
<evidence type="ECO:0000313" key="4">
    <source>
        <dbReference type="EMBL" id="GER85935.1"/>
    </source>
</evidence>
<dbReference type="Pfam" id="PF00266">
    <property type="entry name" value="Aminotran_5"/>
    <property type="match status" value="1"/>
</dbReference>
<comment type="cofactor">
    <cofactor evidence="1">
        <name>pyridoxal 5'-phosphate</name>
        <dbReference type="ChEBI" id="CHEBI:597326"/>
    </cofactor>
</comment>
<accession>A0A5J4KF78</accession>
<dbReference type="SUPFAM" id="SSF53383">
    <property type="entry name" value="PLP-dependent transferases"/>
    <property type="match status" value="1"/>
</dbReference>
<dbReference type="InterPro" id="IPR000192">
    <property type="entry name" value="Aminotrans_V_dom"/>
</dbReference>
<dbReference type="InterPro" id="IPR015421">
    <property type="entry name" value="PyrdxlP-dep_Trfase_major"/>
</dbReference>
<dbReference type="InterPro" id="IPR015424">
    <property type="entry name" value="PyrdxlP-dep_Trfase"/>
</dbReference>
<protein>
    <recommendedName>
        <fullName evidence="3">Aminotransferase class V domain-containing protein</fullName>
    </recommendedName>
</protein>